<keyword evidence="4 7" id="KW-0694">RNA-binding</keyword>
<dbReference type="InterPro" id="IPR036416">
    <property type="entry name" value="Pept_tRNA_hydro_sf"/>
</dbReference>
<dbReference type="EMBL" id="CP031367">
    <property type="protein sequence ID" value="AXK48362.1"/>
    <property type="molecule type" value="Genomic_DNA"/>
</dbReference>
<dbReference type="SUPFAM" id="SSF53178">
    <property type="entry name" value="Peptidyl-tRNA hydrolase-like"/>
    <property type="match status" value="1"/>
</dbReference>
<evidence type="ECO:0000313" key="10">
    <source>
        <dbReference type="EMBL" id="AXK48362.1"/>
    </source>
</evidence>
<evidence type="ECO:0000256" key="4">
    <source>
        <dbReference type="ARBA" id="ARBA00022884"/>
    </source>
</evidence>
<evidence type="ECO:0000256" key="6">
    <source>
        <dbReference type="ARBA" id="ARBA00050038"/>
    </source>
</evidence>
<evidence type="ECO:0000256" key="9">
    <source>
        <dbReference type="RuleBase" id="RU004320"/>
    </source>
</evidence>
<feature type="binding site" evidence="7">
    <location>
        <position position="61"/>
    </location>
    <ligand>
        <name>tRNA</name>
        <dbReference type="ChEBI" id="CHEBI:17843"/>
    </ligand>
</feature>
<feature type="binding site" evidence="7">
    <location>
        <position position="109"/>
    </location>
    <ligand>
        <name>tRNA</name>
        <dbReference type="ChEBI" id="CHEBI:17843"/>
    </ligand>
</feature>
<reference evidence="11 13" key="1">
    <citation type="submission" date="2017-10" db="EMBL/GenBank/DDBJ databases">
        <title>Genomics of the genus Arcobacter.</title>
        <authorList>
            <person name="Perez-Cataluna A."/>
            <person name="Figueras M.J."/>
        </authorList>
    </citation>
    <scope>NUCLEOTIDE SEQUENCE [LARGE SCALE GENOMIC DNA]</scope>
    <source>
        <strain evidence="11 13">LMG 25534</strain>
    </source>
</reference>
<keyword evidence="7" id="KW-0963">Cytoplasm</keyword>
<name>A0AAD0VLM2_9BACT</name>
<dbReference type="Pfam" id="PF01195">
    <property type="entry name" value="Pept_tRNA_hydro"/>
    <property type="match status" value="1"/>
</dbReference>
<comment type="subunit">
    <text evidence="7">Monomer.</text>
</comment>
<dbReference type="RefSeq" id="WP_115427900.1">
    <property type="nucleotide sequence ID" value="NZ_CP031367.1"/>
</dbReference>
<dbReference type="PANTHER" id="PTHR17224">
    <property type="entry name" value="PEPTIDYL-TRNA HYDROLASE"/>
    <property type="match status" value="1"/>
</dbReference>
<keyword evidence="2 7" id="KW-0820">tRNA-binding</keyword>
<dbReference type="EC" id="3.1.1.29" evidence="1 7"/>
<feature type="site" description="Discriminates between blocked and unblocked aminoacyl-tRNA" evidence="7">
    <location>
        <position position="9"/>
    </location>
</feature>
<evidence type="ECO:0000256" key="5">
    <source>
        <dbReference type="ARBA" id="ARBA00038063"/>
    </source>
</evidence>
<dbReference type="InterPro" id="IPR018171">
    <property type="entry name" value="Pept_tRNA_hydro_CS"/>
</dbReference>
<comment type="similarity">
    <text evidence="5 7 9">Belongs to the PTH family.</text>
</comment>
<feature type="binding site" evidence="7">
    <location>
        <position position="63"/>
    </location>
    <ligand>
        <name>tRNA</name>
        <dbReference type="ChEBI" id="CHEBI:17843"/>
    </ligand>
</feature>
<dbReference type="PROSITE" id="PS01195">
    <property type="entry name" value="PEPT_TRNA_HYDROL_1"/>
    <property type="match status" value="1"/>
</dbReference>
<comment type="function">
    <text evidence="7">Hydrolyzes ribosome-free peptidyl-tRNAs (with 1 or more amino acids incorporated), which drop off the ribosome during protein synthesis, or as a result of ribosome stalling.</text>
</comment>
<dbReference type="HAMAP" id="MF_00083">
    <property type="entry name" value="Pept_tRNA_hydro_bact"/>
    <property type="match status" value="1"/>
</dbReference>
<evidence type="ECO:0000313" key="12">
    <source>
        <dbReference type="Proteomes" id="UP000254504"/>
    </source>
</evidence>
<feature type="binding site" evidence="7">
    <location>
        <position position="14"/>
    </location>
    <ligand>
        <name>tRNA</name>
        <dbReference type="ChEBI" id="CHEBI:17843"/>
    </ligand>
</feature>
<dbReference type="CDD" id="cd00462">
    <property type="entry name" value="PTH"/>
    <property type="match status" value="1"/>
</dbReference>
<dbReference type="Proteomes" id="UP000254504">
    <property type="component" value="Chromosome"/>
</dbReference>
<evidence type="ECO:0000256" key="1">
    <source>
        <dbReference type="ARBA" id="ARBA00013260"/>
    </source>
</evidence>
<evidence type="ECO:0000256" key="2">
    <source>
        <dbReference type="ARBA" id="ARBA00022555"/>
    </source>
</evidence>
<gene>
    <name evidence="7 10" type="primary">pth</name>
    <name evidence="10" type="ORF">ATR_0481</name>
    <name evidence="11" type="ORF">CRU87_00315</name>
</gene>
<dbReference type="KEGG" id="atp:ATR_0481"/>
<dbReference type="Proteomes" id="UP000289132">
    <property type="component" value="Unassembled WGS sequence"/>
</dbReference>
<dbReference type="GO" id="GO:0000049">
    <property type="term" value="F:tRNA binding"/>
    <property type="evidence" value="ECO:0007669"/>
    <property type="project" value="UniProtKB-UniRule"/>
</dbReference>
<dbReference type="AlphaFoldDB" id="A0AAD0VLM2"/>
<protein>
    <recommendedName>
        <fullName evidence="6 7">Peptidyl-tRNA hydrolase</fullName>
        <shortName evidence="7">Pth</shortName>
        <ecNumber evidence="1 7">3.1.1.29</ecNumber>
    </recommendedName>
</protein>
<evidence type="ECO:0000313" key="11">
    <source>
        <dbReference type="EMBL" id="RXJ92967.1"/>
    </source>
</evidence>
<feature type="site" description="Stabilizes the basic form of H active site to accept a proton" evidence="7">
    <location>
        <position position="88"/>
    </location>
</feature>
<dbReference type="FunFam" id="3.40.50.1470:FF:000001">
    <property type="entry name" value="Peptidyl-tRNA hydrolase"/>
    <property type="match status" value="1"/>
</dbReference>
<keyword evidence="13" id="KW-1185">Reference proteome</keyword>
<dbReference type="PROSITE" id="PS01196">
    <property type="entry name" value="PEPT_TRNA_HYDROL_2"/>
    <property type="match status" value="1"/>
</dbReference>
<proteinExistence type="inferred from homology"/>
<dbReference type="EMBL" id="PDKD01000001">
    <property type="protein sequence ID" value="RXJ92967.1"/>
    <property type="molecule type" value="Genomic_DNA"/>
</dbReference>
<evidence type="ECO:0000256" key="7">
    <source>
        <dbReference type="HAMAP-Rule" id="MF_00083"/>
    </source>
</evidence>
<sequence>MYLIVGLGNIGEKYQNTRHNIGFLVVDFMTKNLNITSITNSNFQSTLLKAGYNLFSKPTTYMNNSGVAVRAIMDYYKVDLENIIIIHDDIDLPFGTVKFKIGGGHGGHNGLRSLDSHISKDYIRVRIGIGKPQDKDDVANYVLSDFSKIEFEELNKTIIPHVAKAINALKESDIDEVKAKFTLKLR</sequence>
<reference evidence="10 12" key="2">
    <citation type="submission" date="2018-07" db="EMBL/GenBank/DDBJ databases">
        <title>Complete genome of the Arcobacter trophiarum type strain LMG 25534.</title>
        <authorList>
            <person name="Miller W.G."/>
            <person name="Yee E."/>
        </authorList>
    </citation>
    <scope>NUCLEOTIDE SEQUENCE [LARGE SCALE GENOMIC DNA]</scope>
    <source>
        <strain evidence="10 12">LMG 25534</strain>
    </source>
</reference>
<feature type="active site" description="Proton acceptor" evidence="7">
    <location>
        <position position="19"/>
    </location>
</feature>
<keyword evidence="3 7" id="KW-0378">Hydrolase</keyword>
<dbReference type="PANTHER" id="PTHR17224:SF1">
    <property type="entry name" value="PEPTIDYL-TRNA HYDROLASE"/>
    <property type="match status" value="1"/>
</dbReference>
<evidence type="ECO:0000313" key="13">
    <source>
        <dbReference type="Proteomes" id="UP000289132"/>
    </source>
</evidence>
<dbReference type="InterPro" id="IPR001328">
    <property type="entry name" value="Pept_tRNA_hydro"/>
</dbReference>
<evidence type="ECO:0000256" key="8">
    <source>
        <dbReference type="RuleBase" id="RU000673"/>
    </source>
</evidence>
<dbReference type="GO" id="GO:0072344">
    <property type="term" value="P:rescue of stalled ribosome"/>
    <property type="evidence" value="ECO:0007669"/>
    <property type="project" value="UniProtKB-UniRule"/>
</dbReference>
<organism evidence="10 12">
    <name type="scientific">Aliarcobacter trophiarum LMG 25534</name>
    <dbReference type="NCBI Taxonomy" id="1032241"/>
    <lineage>
        <taxon>Bacteria</taxon>
        <taxon>Pseudomonadati</taxon>
        <taxon>Campylobacterota</taxon>
        <taxon>Epsilonproteobacteria</taxon>
        <taxon>Campylobacterales</taxon>
        <taxon>Arcobacteraceae</taxon>
        <taxon>Aliarcobacter</taxon>
    </lineage>
</organism>
<comment type="function">
    <text evidence="7">Catalyzes the release of premature peptidyl moieties from peptidyl-tRNA molecules trapped in stalled 50S ribosomal subunits, and thus maintains levels of free tRNAs and 50S ribosomes.</text>
</comment>
<comment type="catalytic activity">
    <reaction evidence="7 8">
        <text>an N-acyl-L-alpha-aminoacyl-tRNA + H2O = an N-acyl-L-amino acid + a tRNA + H(+)</text>
        <dbReference type="Rhea" id="RHEA:54448"/>
        <dbReference type="Rhea" id="RHEA-COMP:10123"/>
        <dbReference type="Rhea" id="RHEA-COMP:13883"/>
        <dbReference type="ChEBI" id="CHEBI:15377"/>
        <dbReference type="ChEBI" id="CHEBI:15378"/>
        <dbReference type="ChEBI" id="CHEBI:59874"/>
        <dbReference type="ChEBI" id="CHEBI:78442"/>
        <dbReference type="ChEBI" id="CHEBI:138191"/>
        <dbReference type="EC" id="3.1.1.29"/>
    </reaction>
</comment>
<dbReference type="Gene3D" id="3.40.50.1470">
    <property type="entry name" value="Peptidyl-tRNA hydrolase"/>
    <property type="match status" value="1"/>
</dbReference>
<evidence type="ECO:0000256" key="3">
    <source>
        <dbReference type="ARBA" id="ARBA00022801"/>
    </source>
</evidence>
<dbReference type="GO" id="GO:0004045">
    <property type="term" value="F:peptidyl-tRNA hydrolase activity"/>
    <property type="evidence" value="ECO:0007669"/>
    <property type="project" value="UniProtKB-UniRule"/>
</dbReference>
<dbReference type="GO" id="GO:0005737">
    <property type="term" value="C:cytoplasm"/>
    <property type="evidence" value="ECO:0007669"/>
    <property type="project" value="UniProtKB-SubCell"/>
</dbReference>
<comment type="subcellular location">
    <subcellularLocation>
        <location evidence="7">Cytoplasm</location>
    </subcellularLocation>
</comment>
<dbReference type="GO" id="GO:0006515">
    <property type="term" value="P:protein quality control for misfolded or incompletely synthesized proteins"/>
    <property type="evidence" value="ECO:0007669"/>
    <property type="project" value="UniProtKB-UniRule"/>
</dbReference>
<accession>A0AAD0VLM2</accession>
<dbReference type="NCBIfam" id="TIGR00447">
    <property type="entry name" value="pth"/>
    <property type="match status" value="1"/>
</dbReference>